<keyword evidence="1" id="KW-0472">Membrane</keyword>
<reference evidence="2 3" key="1">
    <citation type="submission" date="2019-08" db="EMBL/GenBank/DDBJ databases">
        <title>Deep-cultivation of Planctomycetes and their phenomic and genomic characterization uncovers novel biology.</title>
        <authorList>
            <person name="Wiegand S."/>
            <person name="Jogler M."/>
            <person name="Boedeker C."/>
            <person name="Pinto D."/>
            <person name="Vollmers J."/>
            <person name="Rivas-Marin E."/>
            <person name="Kohn T."/>
            <person name="Peeters S.H."/>
            <person name="Heuer A."/>
            <person name="Rast P."/>
            <person name="Oberbeckmann S."/>
            <person name="Bunk B."/>
            <person name="Jeske O."/>
            <person name="Meyerdierks A."/>
            <person name="Storesund J.E."/>
            <person name="Kallscheuer N."/>
            <person name="Luecker S."/>
            <person name="Lage O.M."/>
            <person name="Pohl T."/>
            <person name="Merkel B.J."/>
            <person name="Hornburger P."/>
            <person name="Mueller R.-W."/>
            <person name="Bruemmer F."/>
            <person name="Labrenz M."/>
            <person name="Spormann A.M."/>
            <person name="Op den Camp H."/>
            <person name="Overmann J."/>
            <person name="Amann R."/>
            <person name="Jetten M.S.M."/>
            <person name="Mascher T."/>
            <person name="Medema M.H."/>
            <person name="Devos D.P."/>
            <person name="Kaster A.-K."/>
            <person name="Ovreas L."/>
            <person name="Rohde M."/>
            <person name="Galperin M.Y."/>
            <person name="Jogler C."/>
        </authorList>
    </citation>
    <scope>NUCLEOTIDE SEQUENCE [LARGE SCALE GENOMIC DNA]</scope>
    <source>
        <strain evidence="2 3">FC18</strain>
    </source>
</reference>
<dbReference type="KEGG" id="mff:MFFC18_17310"/>
<dbReference type="Pfam" id="PF10990">
    <property type="entry name" value="DUF2809"/>
    <property type="match status" value="1"/>
</dbReference>
<dbReference type="Proteomes" id="UP000322214">
    <property type="component" value="Chromosome"/>
</dbReference>
<gene>
    <name evidence="2" type="ORF">MFFC18_17310</name>
</gene>
<keyword evidence="3" id="KW-1185">Reference proteome</keyword>
<dbReference type="AlphaFoldDB" id="A0A5B9PAB1"/>
<sequence>MPPALNQRIVPALLCAVSVAACFLYAATRSNLPQWWSSHGGGIPYVLFFIFLAYTIFPNPKWIVRICAIVVLATCGLEVLQLWNPEPLAAFRRTKFGAALLGSTFVWGDFPPYFIGGAIGYGVLKLALALDRRRLETTVER</sequence>
<dbReference type="OrthoDB" id="292427at2"/>
<evidence type="ECO:0000256" key="1">
    <source>
        <dbReference type="SAM" id="Phobius"/>
    </source>
</evidence>
<keyword evidence="1" id="KW-1133">Transmembrane helix</keyword>
<accession>A0A5B9PAB1</accession>
<evidence type="ECO:0008006" key="4">
    <source>
        <dbReference type="Google" id="ProtNLM"/>
    </source>
</evidence>
<dbReference type="InterPro" id="IPR021257">
    <property type="entry name" value="DUF2809"/>
</dbReference>
<feature type="transmembrane region" description="Helical" evidence="1">
    <location>
        <begin position="62"/>
        <end position="83"/>
    </location>
</feature>
<evidence type="ECO:0000313" key="3">
    <source>
        <dbReference type="Proteomes" id="UP000322214"/>
    </source>
</evidence>
<feature type="transmembrane region" description="Helical" evidence="1">
    <location>
        <begin position="36"/>
        <end position="57"/>
    </location>
</feature>
<keyword evidence="1" id="KW-0812">Transmembrane</keyword>
<name>A0A5B9PAB1_9BACT</name>
<evidence type="ECO:0000313" key="2">
    <source>
        <dbReference type="EMBL" id="QEG21870.1"/>
    </source>
</evidence>
<protein>
    <recommendedName>
        <fullName evidence="4">DUF2809 domain-containing protein</fullName>
    </recommendedName>
</protein>
<dbReference type="RefSeq" id="WP_075085542.1">
    <property type="nucleotide sequence ID" value="NZ_CP042912.1"/>
</dbReference>
<organism evidence="2 3">
    <name type="scientific">Mariniblastus fucicola</name>
    <dbReference type="NCBI Taxonomy" id="980251"/>
    <lineage>
        <taxon>Bacteria</taxon>
        <taxon>Pseudomonadati</taxon>
        <taxon>Planctomycetota</taxon>
        <taxon>Planctomycetia</taxon>
        <taxon>Pirellulales</taxon>
        <taxon>Pirellulaceae</taxon>
        <taxon>Mariniblastus</taxon>
    </lineage>
</organism>
<proteinExistence type="predicted"/>
<dbReference type="EMBL" id="CP042912">
    <property type="protein sequence ID" value="QEG21870.1"/>
    <property type="molecule type" value="Genomic_DNA"/>
</dbReference>